<dbReference type="Gene3D" id="1.20.930.10">
    <property type="entry name" value="Conserved domain common to transcription factors TFIIS, elongin A, CRSP70"/>
    <property type="match status" value="1"/>
</dbReference>
<feature type="compositionally biased region" description="Basic and acidic residues" evidence="1">
    <location>
        <begin position="360"/>
        <end position="373"/>
    </location>
</feature>
<feature type="compositionally biased region" description="Basic residues" evidence="1">
    <location>
        <begin position="283"/>
        <end position="299"/>
    </location>
</feature>
<feature type="region of interest" description="Disordered" evidence="1">
    <location>
        <begin position="554"/>
        <end position="613"/>
    </location>
</feature>
<name>A0AAW1Q3B6_9CHLO</name>
<dbReference type="AlphaFoldDB" id="A0AAW1Q3B6"/>
<proteinExistence type="predicted"/>
<reference evidence="2 3" key="1">
    <citation type="journal article" date="2024" name="Nat. Commun.">
        <title>Phylogenomics reveals the evolutionary origins of lichenization in chlorophyte algae.</title>
        <authorList>
            <person name="Puginier C."/>
            <person name="Libourel C."/>
            <person name="Otte J."/>
            <person name="Skaloud P."/>
            <person name="Haon M."/>
            <person name="Grisel S."/>
            <person name="Petersen M."/>
            <person name="Berrin J.G."/>
            <person name="Delaux P.M."/>
            <person name="Dal Grande F."/>
            <person name="Keller J."/>
        </authorList>
    </citation>
    <scope>NUCLEOTIDE SEQUENCE [LARGE SCALE GENOMIC DNA]</scope>
    <source>
        <strain evidence="2 3">SAG 2043</strain>
    </source>
</reference>
<feature type="compositionally biased region" description="Acidic residues" evidence="1">
    <location>
        <begin position="455"/>
        <end position="464"/>
    </location>
</feature>
<feature type="compositionally biased region" description="Basic and acidic residues" evidence="1">
    <location>
        <begin position="144"/>
        <end position="159"/>
    </location>
</feature>
<feature type="compositionally biased region" description="Basic and acidic residues" evidence="1">
    <location>
        <begin position="308"/>
        <end position="318"/>
    </location>
</feature>
<feature type="compositionally biased region" description="Low complexity" evidence="1">
    <location>
        <begin position="254"/>
        <end position="270"/>
    </location>
</feature>
<protein>
    <recommendedName>
        <fullName evidence="4">TFIIS N-terminal domain-containing protein</fullName>
    </recommendedName>
</protein>
<accession>A0AAW1Q3B6</accession>
<dbReference type="InterPro" id="IPR035441">
    <property type="entry name" value="TFIIS/LEDGF_dom_sf"/>
</dbReference>
<evidence type="ECO:0000256" key="1">
    <source>
        <dbReference type="SAM" id="MobiDB-lite"/>
    </source>
</evidence>
<feature type="compositionally biased region" description="Low complexity" evidence="1">
    <location>
        <begin position="134"/>
        <end position="143"/>
    </location>
</feature>
<feature type="compositionally biased region" description="Polar residues" evidence="1">
    <location>
        <begin position="32"/>
        <end position="46"/>
    </location>
</feature>
<feature type="compositionally biased region" description="Basic residues" evidence="1">
    <location>
        <begin position="435"/>
        <end position="444"/>
    </location>
</feature>
<dbReference type="EMBL" id="JALJOR010000006">
    <property type="protein sequence ID" value="KAK9815627.1"/>
    <property type="molecule type" value="Genomic_DNA"/>
</dbReference>
<evidence type="ECO:0000313" key="3">
    <source>
        <dbReference type="Proteomes" id="UP001489004"/>
    </source>
</evidence>
<feature type="compositionally biased region" description="Basic residues" evidence="1">
    <location>
        <begin position="81"/>
        <end position="90"/>
    </location>
</feature>
<comment type="caution">
    <text evidence="2">The sequence shown here is derived from an EMBL/GenBank/DDBJ whole genome shotgun (WGS) entry which is preliminary data.</text>
</comment>
<feature type="compositionally biased region" description="Basic and acidic residues" evidence="1">
    <location>
        <begin position="382"/>
        <end position="400"/>
    </location>
</feature>
<dbReference type="SUPFAM" id="SSF47676">
    <property type="entry name" value="Conserved domain common to transcription factors TFIIS, elongin A, CRSP70"/>
    <property type="match status" value="1"/>
</dbReference>
<gene>
    <name evidence="2" type="ORF">WJX72_007064</name>
</gene>
<keyword evidence="3" id="KW-1185">Reference proteome</keyword>
<evidence type="ECO:0008006" key="4">
    <source>
        <dbReference type="Google" id="ProtNLM"/>
    </source>
</evidence>
<organism evidence="2 3">
    <name type="scientific">[Myrmecia] bisecta</name>
    <dbReference type="NCBI Taxonomy" id="41462"/>
    <lineage>
        <taxon>Eukaryota</taxon>
        <taxon>Viridiplantae</taxon>
        <taxon>Chlorophyta</taxon>
        <taxon>core chlorophytes</taxon>
        <taxon>Trebouxiophyceae</taxon>
        <taxon>Trebouxiales</taxon>
        <taxon>Trebouxiaceae</taxon>
        <taxon>Myrmecia</taxon>
    </lineage>
</organism>
<feature type="compositionally biased region" description="Low complexity" evidence="1">
    <location>
        <begin position="323"/>
        <end position="333"/>
    </location>
</feature>
<feature type="compositionally biased region" description="Low complexity" evidence="1">
    <location>
        <begin position="565"/>
        <end position="581"/>
    </location>
</feature>
<feature type="compositionally biased region" description="Low complexity" evidence="1">
    <location>
        <begin position="596"/>
        <end position="613"/>
    </location>
</feature>
<sequence length="715" mass="74753">MAGKQEDVDDDNMPLGSLATLHKDSRKPANKQPGSQAADQEPTQATDAGGSGSTVGRPRRATRSASLKSPADGPTSEPRVTRAKAGRGRGGKSDLLRSASEAGDSDADPNTPRGGVSGPAAAALARKNSRNRGAAKGQAQAQGQERDPDAQDEVKREASAPEGQAGPVEESQETPAAQGSKRRPRRGSDAGKAGSKAEAEALPEGSSRDASAEPAVPAGRTAAHPATTPIDRLRAHSAALQGEAGATAGSQENALSADAGDGDGAAAAEDPLPDAEPDTQGKKGTKRQLSRRHSSRAVHKPATYSPSRETKPKSEPRPRRGKPAVADEAAAGEPEAEAEVKDGQMPDAGKAEPPAADAAEDLHVNEAQEKEASGPDAGTHPGDPRDAYEPEAGDEHESPVRLKPGQSITRKRANKRKKDDEPVGYDEAQELSASAKKHKAKKRSKEPAPEQPAFEPDEDYLDDPENLRQAKKKRDAIHRLEASYREAQEAATKLADQVDALLEQCGDVEVTLDILKDTGLGRDIARVAKQRQQVSEHLAERGAKARSLVDKWRSLTLGGGKPSKAKSASAEPKAASAAQPSTTEPPSGPAADDARPTAGAAGTAVEDQAAVRPASKAAAAATARLTSGDLHSLGDDTRDKGVSILTYALTPPLALTPEEAAKQLEAALFDKYAENGAADVLYRRRLHALWSYLSPESCHVIAELRSELLEDMAVD</sequence>
<evidence type="ECO:0000313" key="2">
    <source>
        <dbReference type="EMBL" id="KAK9815627.1"/>
    </source>
</evidence>
<feature type="region of interest" description="Disordered" evidence="1">
    <location>
        <begin position="1"/>
        <end position="474"/>
    </location>
</feature>
<dbReference type="Proteomes" id="UP001489004">
    <property type="component" value="Unassembled WGS sequence"/>
</dbReference>